<feature type="compositionally biased region" description="Polar residues" evidence="1">
    <location>
        <begin position="55"/>
        <end position="70"/>
    </location>
</feature>
<dbReference type="InParanoid" id="A0A024G859"/>
<reference evidence="2 3" key="1">
    <citation type="submission" date="2012-05" db="EMBL/GenBank/DDBJ databases">
        <title>Recombination and specialization in a pathogen metapopulation.</title>
        <authorList>
            <person name="Gardiner A."/>
            <person name="Kemen E."/>
            <person name="Schultz-Larsen T."/>
            <person name="MacLean D."/>
            <person name="Van Oosterhout C."/>
            <person name="Jones J.D.G."/>
        </authorList>
    </citation>
    <scope>NUCLEOTIDE SEQUENCE [LARGE SCALE GENOMIC DNA]</scope>
    <source>
        <strain evidence="2 3">Ac Nc2</strain>
    </source>
</reference>
<dbReference type="AlphaFoldDB" id="A0A024G859"/>
<sequence>MVTNEKDASIAQAPQAKSTKNAVERQVRDFDVSQPEAEKDPDHSVFNVVKEQSDAKQTMNEETQSESRGSYITPGVRKMIWNAELQASSKALDTKKLTQIHDSASAVSKKKRNKRRRKHRVTEHAGLSSSASNGEENDSTAGNVAVGKQECLDAQSHAASNVKMNEDHRSGFQPECTGHCRSEMATNYDQESYLDDGNWLTYHNRHWRRRHTSDKSSEWALQKRDYQNRSTNYSQQFNASIPKKLKDEADRIIINAASTSSNGEEFAQKLHHLSMNMGSKMWDIAVGAEFIADICCWNDAYFVRRCDKFGLAVLFFRTFHHFIASVDQITREAMTTKQTKSTLLGGNMEGVMKQWILFNTIELKKKYKAPSCDVKMARKLKRNLTIEFGGDWHIFVSANRQLYCPSRHYSAGWLDFIIENSRIMIYTNGRADRDLEQGTWSCRRRMWVAAVGCTWIISFWSLRQLVYNSPHPRPIIGFCPKLAYEIIPRDICLANEPLIATKTAIQALLEAFIESWQMWILLLFFLVRKMLRC</sequence>
<feature type="compositionally biased region" description="Polar residues" evidence="1">
    <location>
        <begin position="127"/>
        <end position="141"/>
    </location>
</feature>
<name>A0A024G859_9STRA</name>
<gene>
    <name evidence="2" type="ORF">BN9_032860</name>
</gene>
<feature type="compositionally biased region" description="Basic and acidic residues" evidence="1">
    <location>
        <begin position="22"/>
        <end position="43"/>
    </location>
</feature>
<accession>A0A024G859</accession>
<feature type="compositionally biased region" description="Basic residues" evidence="1">
    <location>
        <begin position="108"/>
        <end position="121"/>
    </location>
</feature>
<keyword evidence="3" id="KW-1185">Reference proteome</keyword>
<feature type="region of interest" description="Disordered" evidence="1">
    <location>
        <begin position="102"/>
        <end position="141"/>
    </location>
</feature>
<evidence type="ECO:0000313" key="3">
    <source>
        <dbReference type="Proteomes" id="UP000053237"/>
    </source>
</evidence>
<feature type="region of interest" description="Disordered" evidence="1">
    <location>
        <begin position="1"/>
        <end position="71"/>
    </location>
</feature>
<organism evidence="2 3">
    <name type="scientific">Albugo candida</name>
    <dbReference type="NCBI Taxonomy" id="65357"/>
    <lineage>
        <taxon>Eukaryota</taxon>
        <taxon>Sar</taxon>
        <taxon>Stramenopiles</taxon>
        <taxon>Oomycota</taxon>
        <taxon>Peronosporomycetes</taxon>
        <taxon>Albuginales</taxon>
        <taxon>Albuginaceae</taxon>
        <taxon>Albugo</taxon>
    </lineage>
</organism>
<protein>
    <submittedName>
        <fullName evidence="2">Uncharacterized protein</fullName>
    </submittedName>
</protein>
<evidence type="ECO:0000256" key="1">
    <source>
        <dbReference type="SAM" id="MobiDB-lite"/>
    </source>
</evidence>
<comment type="caution">
    <text evidence="2">The sequence shown here is derived from an EMBL/GenBank/DDBJ whole genome shotgun (WGS) entry which is preliminary data.</text>
</comment>
<dbReference type="EMBL" id="CAIX01000034">
    <property type="protein sequence ID" value="CCI42502.1"/>
    <property type="molecule type" value="Genomic_DNA"/>
</dbReference>
<proteinExistence type="predicted"/>
<dbReference type="Proteomes" id="UP000053237">
    <property type="component" value="Unassembled WGS sequence"/>
</dbReference>
<evidence type="ECO:0000313" key="2">
    <source>
        <dbReference type="EMBL" id="CCI42502.1"/>
    </source>
</evidence>